<evidence type="ECO:0000313" key="4">
    <source>
        <dbReference type="Proteomes" id="UP001400965"/>
    </source>
</evidence>
<organism evidence="3 4">
    <name type="scientific">Paraclostridium tenue</name>
    <dbReference type="NCBI Taxonomy" id="1737"/>
    <lineage>
        <taxon>Bacteria</taxon>
        <taxon>Bacillati</taxon>
        <taxon>Bacillota</taxon>
        <taxon>Clostridia</taxon>
        <taxon>Peptostreptococcales</taxon>
        <taxon>Peptostreptococcaceae</taxon>
        <taxon>Paraclostridium</taxon>
    </lineage>
</organism>
<keyword evidence="2" id="KW-0472">Membrane</keyword>
<evidence type="ECO:0000313" key="3">
    <source>
        <dbReference type="EMBL" id="GAA0865982.1"/>
    </source>
</evidence>
<dbReference type="Pfam" id="PF10779">
    <property type="entry name" value="XhlA"/>
    <property type="match status" value="1"/>
</dbReference>
<keyword evidence="2" id="KW-0812">Transmembrane</keyword>
<name>A0ABP3XMP6_9FIRM</name>
<dbReference type="RefSeq" id="WP_195923841.1">
    <property type="nucleotide sequence ID" value="NZ_BAAACP010000020.1"/>
</dbReference>
<feature type="coiled-coil region" evidence="1">
    <location>
        <begin position="10"/>
        <end position="37"/>
    </location>
</feature>
<comment type="caution">
    <text evidence="3">The sequence shown here is derived from an EMBL/GenBank/DDBJ whole genome shotgun (WGS) entry which is preliminary data.</text>
</comment>
<protein>
    <submittedName>
        <fullName evidence="3">Hemolysin XhlA family protein</fullName>
    </submittedName>
</protein>
<reference evidence="4" key="1">
    <citation type="journal article" date="2019" name="Int. J. Syst. Evol. Microbiol.">
        <title>The Global Catalogue of Microorganisms (GCM) 10K type strain sequencing project: providing services to taxonomists for standard genome sequencing and annotation.</title>
        <authorList>
            <consortium name="The Broad Institute Genomics Platform"/>
            <consortium name="The Broad Institute Genome Sequencing Center for Infectious Disease"/>
            <person name="Wu L."/>
            <person name="Ma J."/>
        </authorList>
    </citation>
    <scope>NUCLEOTIDE SEQUENCE [LARGE SCALE GENOMIC DNA]</scope>
    <source>
        <strain evidence="4">JCM 6486</strain>
    </source>
</reference>
<keyword evidence="4" id="KW-1185">Reference proteome</keyword>
<sequence length="77" mass="8887">MNEEVKDHMLEVHERRINNHSERIDRLEQSYAKMAVQIENSCKSIDGLVSALKWGLGFICSGGVGFFFYAIQNHIFK</sequence>
<dbReference type="Proteomes" id="UP001400965">
    <property type="component" value="Unassembled WGS sequence"/>
</dbReference>
<keyword evidence="1" id="KW-0175">Coiled coil</keyword>
<gene>
    <name evidence="3" type="ORF">GCM10008917_25650</name>
</gene>
<feature type="transmembrane region" description="Helical" evidence="2">
    <location>
        <begin position="54"/>
        <end position="71"/>
    </location>
</feature>
<evidence type="ECO:0000256" key="2">
    <source>
        <dbReference type="SAM" id="Phobius"/>
    </source>
</evidence>
<proteinExistence type="predicted"/>
<dbReference type="InterPro" id="IPR019715">
    <property type="entry name" value="Haemolysin_XhlA"/>
</dbReference>
<evidence type="ECO:0000256" key="1">
    <source>
        <dbReference type="SAM" id="Coils"/>
    </source>
</evidence>
<keyword evidence="2" id="KW-1133">Transmembrane helix</keyword>
<dbReference type="EMBL" id="BAAACP010000020">
    <property type="protein sequence ID" value="GAA0865982.1"/>
    <property type="molecule type" value="Genomic_DNA"/>
</dbReference>
<accession>A0ABP3XMP6</accession>